<dbReference type="InParanoid" id="U5H676"/>
<gene>
    <name evidence="2" type="ORF">MVLG_02780</name>
</gene>
<dbReference type="HOGENOM" id="CLU_3260855_0_0_1"/>
<proteinExistence type="predicted"/>
<keyword evidence="4" id="KW-1185">Reference proteome</keyword>
<protein>
    <submittedName>
        <fullName evidence="2 3">Uncharacterized protein</fullName>
    </submittedName>
</protein>
<evidence type="ECO:0000313" key="3">
    <source>
        <dbReference type="EnsemblFungi" id="MVLG_02780T0"/>
    </source>
</evidence>
<dbReference type="EMBL" id="AEIJ01000262">
    <property type="status" value="NOT_ANNOTATED_CDS"/>
    <property type="molecule type" value="Genomic_DNA"/>
</dbReference>
<evidence type="ECO:0000313" key="2">
    <source>
        <dbReference type="EMBL" id="KDE06892.1"/>
    </source>
</evidence>
<reference evidence="2" key="2">
    <citation type="submission" date="2010-11" db="EMBL/GenBank/DDBJ databases">
        <authorList>
            <consortium name="The Broad Institute Genome Sequencing Platform"/>
            <person name="Earl A."/>
            <person name="Ward D."/>
            <person name="Feldgarden M."/>
            <person name="Gevers D."/>
            <person name="Butler R."/>
            <person name="Young S.K."/>
            <person name="Zeng Q."/>
            <person name="Gargeya S."/>
            <person name="Fitzgerald M."/>
            <person name="Haas B."/>
            <person name="Abouelleil A."/>
            <person name="Alvarado L."/>
            <person name="Arachchi H.M."/>
            <person name="Berlin A."/>
            <person name="Brown A."/>
            <person name="Chapman S.B."/>
            <person name="Chen Z."/>
            <person name="Dunbar C."/>
            <person name="Freedman E."/>
            <person name="Gearin G."/>
            <person name="Gellesch M."/>
            <person name="Goldberg J."/>
            <person name="Griggs A."/>
            <person name="Gujja S."/>
            <person name="Heilman E."/>
            <person name="Heiman D."/>
            <person name="Howarth C."/>
            <person name="Larson L."/>
            <person name="Lui A."/>
            <person name="MacDonald P.J.P."/>
            <person name="Mehta T."/>
            <person name="Montmayeur A."/>
            <person name="Murphy C."/>
            <person name="Neiman D."/>
            <person name="Pearson M."/>
            <person name="Priest M."/>
            <person name="Roberts A."/>
            <person name="Saif S."/>
            <person name="Shea T."/>
            <person name="Shenoy N."/>
            <person name="Sisk P."/>
            <person name="Stolte C."/>
            <person name="Sykes S."/>
            <person name="White J."/>
            <person name="Yandava C."/>
            <person name="Wortman J."/>
            <person name="Nusbaum C."/>
            <person name="Birren B."/>
        </authorList>
    </citation>
    <scope>NUCLEOTIDE SEQUENCE</scope>
    <source>
        <strain evidence="2">P1A1 Lamole</strain>
    </source>
</reference>
<dbReference type="Proteomes" id="UP000017200">
    <property type="component" value="Unassembled WGS sequence"/>
</dbReference>
<sequence>MNKSFLDTPSKYEAKVPKPTQKLGTEAAMKEMADAIKDLTGD</sequence>
<dbReference type="EnsemblFungi" id="MVLG_02780T0">
    <property type="protein sequence ID" value="MVLG_02780T0"/>
    <property type="gene ID" value="MVLG_02780"/>
</dbReference>
<reference evidence="3" key="4">
    <citation type="submission" date="2015-06" db="UniProtKB">
        <authorList>
            <consortium name="EnsemblFungi"/>
        </authorList>
    </citation>
    <scope>IDENTIFICATION</scope>
</reference>
<reference evidence="2 4" key="3">
    <citation type="journal article" date="2015" name="BMC Genomics">
        <title>Sex and parasites: genomic and transcriptomic analysis of Microbotryum lychnidis-dioicae, the biotrophic and plant-castrating anther smut fungus.</title>
        <authorList>
            <person name="Perlin M.H."/>
            <person name="Amselem J."/>
            <person name="Fontanillas E."/>
            <person name="Toh S.S."/>
            <person name="Chen Z."/>
            <person name="Goldberg J."/>
            <person name="Duplessis S."/>
            <person name="Henrissat B."/>
            <person name="Young S."/>
            <person name="Zeng Q."/>
            <person name="Aguileta G."/>
            <person name="Petit E."/>
            <person name="Badouin H."/>
            <person name="Andrews J."/>
            <person name="Razeeq D."/>
            <person name="Gabaldon T."/>
            <person name="Quesneville H."/>
            <person name="Giraud T."/>
            <person name="Hood M.E."/>
            <person name="Schultz D.J."/>
            <person name="Cuomo C.A."/>
        </authorList>
    </citation>
    <scope>NUCLEOTIDE SEQUENCE [LARGE SCALE GENOMIC DNA]</scope>
    <source>
        <strain evidence="2">P1A1 Lamole</strain>
        <strain evidence="4">p1A1 Lamole</strain>
    </source>
</reference>
<feature type="region of interest" description="Disordered" evidence="1">
    <location>
        <begin position="1"/>
        <end position="20"/>
    </location>
</feature>
<dbReference type="EMBL" id="GL541665">
    <property type="protein sequence ID" value="KDE06892.1"/>
    <property type="molecule type" value="Genomic_DNA"/>
</dbReference>
<name>U5H676_USTV1</name>
<accession>U5H676</accession>
<dbReference type="AlphaFoldDB" id="U5H676"/>
<reference evidence="4" key="1">
    <citation type="submission" date="2010-11" db="EMBL/GenBank/DDBJ databases">
        <title>The genome sequence of Microbotryum violaceum strain p1A1 Lamole.</title>
        <authorList>
            <person name="Cuomo C."/>
            <person name="Perlin M."/>
            <person name="Young S.K."/>
            <person name="Zeng Q."/>
            <person name="Gargeya S."/>
            <person name="Alvarado L."/>
            <person name="Berlin A."/>
            <person name="Chapman S.B."/>
            <person name="Chen Z."/>
            <person name="Freedman E."/>
            <person name="Gellesch M."/>
            <person name="Goldberg J."/>
            <person name="Griggs A."/>
            <person name="Gujja S."/>
            <person name="Heilman E."/>
            <person name="Heiman D."/>
            <person name="Howarth C."/>
            <person name="Mehta T."/>
            <person name="Neiman D."/>
            <person name="Pearson M."/>
            <person name="Roberts A."/>
            <person name="Saif S."/>
            <person name="Shea T."/>
            <person name="Shenoy N."/>
            <person name="Sisk P."/>
            <person name="Stolte C."/>
            <person name="Sykes S."/>
            <person name="White J."/>
            <person name="Yandava C."/>
            <person name="Haas B."/>
            <person name="Nusbaum C."/>
            <person name="Birren B."/>
        </authorList>
    </citation>
    <scope>NUCLEOTIDE SEQUENCE [LARGE SCALE GENOMIC DNA]</scope>
    <source>
        <strain evidence="4">p1A1 Lamole</strain>
    </source>
</reference>
<evidence type="ECO:0000256" key="1">
    <source>
        <dbReference type="SAM" id="MobiDB-lite"/>
    </source>
</evidence>
<organism evidence="2">
    <name type="scientific">Microbotryum lychnidis-dioicae (strain p1A1 Lamole / MvSl-1064)</name>
    <name type="common">Anther smut fungus</name>
    <dbReference type="NCBI Taxonomy" id="683840"/>
    <lineage>
        <taxon>Eukaryota</taxon>
        <taxon>Fungi</taxon>
        <taxon>Dikarya</taxon>
        <taxon>Basidiomycota</taxon>
        <taxon>Pucciniomycotina</taxon>
        <taxon>Microbotryomycetes</taxon>
        <taxon>Microbotryales</taxon>
        <taxon>Microbotryaceae</taxon>
        <taxon>Microbotryum</taxon>
    </lineage>
</organism>
<evidence type="ECO:0000313" key="4">
    <source>
        <dbReference type="Proteomes" id="UP000017200"/>
    </source>
</evidence>